<evidence type="ECO:0000313" key="2">
    <source>
        <dbReference type="EMBL" id="CBY22036.1"/>
    </source>
</evidence>
<dbReference type="EMBL" id="FN653018">
    <property type="protein sequence ID" value="CBY22036.1"/>
    <property type="molecule type" value="Genomic_DNA"/>
</dbReference>
<dbReference type="AlphaFoldDB" id="E4WXE4"/>
<organism evidence="2">
    <name type="scientific">Oikopleura dioica</name>
    <name type="common">Tunicate</name>
    <dbReference type="NCBI Taxonomy" id="34765"/>
    <lineage>
        <taxon>Eukaryota</taxon>
        <taxon>Metazoa</taxon>
        <taxon>Chordata</taxon>
        <taxon>Tunicata</taxon>
        <taxon>Appendicularia</taxon>
        <taxon>Copelata</taxon>
        <taxon>Oikopleuridae</taxon>
        <taxon>Oikopleura</taxon>
    </lineage>
</organism>
<proteinExistence type="predicted"/>
<dbReference type="Proteomes" id="UP000011014">
    <property type="component" value="Unassembled WGS sequence"/>
</dbReference>
<evidence type="ECO:0000256" key="1">
    <source>
        <dbReference type="SAM" id="MobiDB-lite"/>
    </source>
</evidence>
<dbReference type="EMBL" id="FN654298">
    <property type="protein sequence ID" value="CBY31286.1"/>
    <property type="molecule type" value="Genomic_DNA"/>
</dbReference>
<gene>
    <name evidence="2" type="ORF">GSOID_T00011578001</name>
    <name evidence="3" type="ORF">GSOID_T00025183001</name>
</gene>
<keyword evidence="4" id="KW-1185">Reference proteome</keyword>
<evidence type="ECO:0000313" key="3">
    <source>
        <dbReference type="EMBL" id="CBY31286.1"/>
    </source>
</evidence>
<protein>
    <submittedName>
        <fullName evidence="2">Uncharacterized protein</fullName>
    </submittedName>
</protein>
<reference evidence="2" key="1">
    <citation type="journal article" date="2010" name="Science">
        <title>Plasticity of animal genome architecture unmasked by rapid evolution of a pelagic tunicate.</title>
        <authorList>
            <person name="Denoeud F."/>
            <person name="Henriet S."/>
            <person name="Mungpakdee S."/>
            <person name="Aury J.M."/>
            <person name="Da Silva C."/>
            <person name="Brinkmann H."/>
            <person name="Mikhaleva J."/>
            <person name="Olsen L.C."/>
            <person name="Jubin C."/>
            <person name="Canestro C."/>
            <person name="Bouquet J.M."/>
            <person name="Danks G."/>
            <person name="Poulain J."/>
            <person name="Campsteijn C."/>
            <person name="Adamski M."/>
            <person name="Cross I."/>
            <person name="Yadetie F."/>
            <person name="Muffato M."/>
            <person name="Louis A."/>
            <person name="Butcher S."/>
            <person name="Tsagkogeorga G."/>
            <person name="Konrad A."/>
            <person name="Singh S."/>
            <person name="Jensen M.F."/>
            <person name="Cong E.H."/>
            <person name="Eikeseth-Otteraa H."/>
            <person name="Noel B."/>
            <person name="Anthouard V."/>
            <person name="Porcel B.M."/>
            <person name="Kachouri-Lafond R."/>
            <person name="Nishino A."/>
            <person name="Ugolini M."/>
            <person name="Chourrout P."/>
            <person name="Nishida H."/>
            <person name="Aasland R."/>
            <person name="Huzurbazar S."/>
            <person name="Westhof E."/>
            <person name="Delsuc F."/>
            <person name="Lehrach H."/>
            <person name="Reinhardt R."/>
            <person name="Weissenbach J."/>
            <person name="Roy S.W."/>
            <person name="Artiguenave F."/>
            <person name="Postlethwait J.H."/>
            <person name="Manak J.R."/>
            <person name="Thompson E.M."/>
            <person name="Jaillon O."/>
            <person name="Du Pasquier L."/>
            <person name="Boudinot P."/>
            <person name="Liberles D.A."/>
            <person name="Volff J.N."/>
            <person name="Philippe H."/>
            <person name="Lenhard B."/>
            <person name="Roest Crollius H."/>
            <person name="Wincker P."/>
            <person name="Chourrout D."/>
        </authorList>
    </citation>
    <scope>NUCLEOTIDE SEQUENCE [LARGE SCALE GENOMIC DNA]</scope>
</reference>
<dbReference type="Proteomes" id="UP000001307">
    <property type="component" value="Unassembled WGS sequence"/>
</dbReference>
<accession>E4WXE4</accession>
<feature type="region of interest" description="Disordered" evidence="1">
    <location>
        <begin position="150"/>
        <end position="209"/>
    </location>
</feature>
<evidence type="ECO:0000313" key="4">
    <source>
        <dbReference type="Proteomes" id="UP000001307"/>
    </source>
</evidence>
<feature type="compositionally biased region" description="Basic and acidic residues" evidence="1">
    <location>
        <begin position="167"/>
        <end position="181"/>
    </location>
</feature>
<sequence length="209" mass="24098">MALEEERTLDNLIKKISDGPVEDGLDENENYNISTDVWVEQMGIHGRFAGQIFRVLLRACENFQVVLPLLGRHCRDMLSDQIFLFEIAQHLLKSKKNINEDLFQKIFLKFFVSGKQPREIAAKFAGKIIENLGDVITPEFKTLYEEKLKKSKDKEKKEKDKKKKKDKKEETEDSVPRDTKSGKVSKKKGKKGKIDKNSESLKLTLKNLA</sequence>
<dbReference type="InParanoid" id="E4WXE4"/>
<name>E4WXE4_OIKDI</name>